<dbReference type="RefSeq" id="XP_047756157.1">
    <property type="nucleotide sequence ID" value="XM_047900561.1"/>
</dbReference>
<reference evidence="1" key="2">
    <citation type="journal article" date="2022" name="Microb. Genom.">
        <title>A chromosome-scale genome assembly of the tomato pathogen Cladosporium fulvum reveals a compartmentalized genome architecture and the presence of a dispensable chromosome.</title>
        <authorList>
            <person name="Zaccaron A.Z."/>
            <person name="Chen L.H."/>
            <person name="Samaras A."/>
            <person name="Stergiopoulos I."/>
        </authorList>
    </citation>
    <scope>NUCLEOTIDE SEQUENCE</scope>
    <source>
        <strain evidence="1">Race5_Kim</strain>
    </source>
</reference>
<gene>
    <name evidence="1" type="ORF">CLAFUR5_01413</name>
</gene>
<organism evidence="1 2">
    <name type="scientific">Passalora fulva</name>
    <name type="common">Tomato leaf mold</name>
    <name type="synonym">Cladosporium fulvum</name>
    <dbReference type="NCBI Taxonomy" id="5499"/>
    <lineage>
        <taxon>Eukaryota</taxon>
        <taxon>Fungi</taxon>
        <taxon>Dikarya</taxon>
        <taxon>Ascomycota</taxon>
        <taxon>Pezizomycotina</taxon>
        <taxon>Dothideomycetes</taxon>
        <taxon>Dothideomycetidae</taxon>
        <taxon>Mycosphaerellales</taxon>
        <taxon>Mycosphaerellaceae</taxon>
        <taxon>Fulvia</taxon>
    </lineage>
</organism>
<dbReference type="Proteomes" id="UP000756132">
    <property type="component" value="Chromosome 1"/>
</dbReference>
<accession>A0A9Q8P3I3</accession>
<proteinExistence type="predicted"/>
<dbReference type="GeneID" id="71981291"/>
<dbReference type="AlphaFoldDB" id="A0A9Q8P3I3"/>
<dbReference type="EMBL" id="CP090163">
    <property type="protein sequence ID" value="UJO11791.1"/>
    <property type="molecule type" value="Genomic_DNA"/>
</dbReference>
<protein>
    <submittedName>
        <fullName evidence="1">Uncharacterized protein</fullName>
    </submittedName>
</protein>
<sequence length="60" mass="6668">MVFEVYAIKMAAHDFKGTIAHMCCPSEVEPFSLSPDSEMVARIGQSKATDRMPSEGEYHC</sequence>
<evidence type="ECO:0000313" key="2">
    <source>
        <dbReference type="Proteomes" id="UP000756132"/>
    </source>
</evidence>
<dbReference type="KEGG" id="ffu:CLAFUR5_01413"/>
<reference evidence="1" key="1">
    <citation type="submission" date="2021-12" db="EMBL/GenBank/DDBJ databases">
        <authorList>
            <person name="Zaccaron A."/>
            <person name="Stergiopoulos I."/>
        </authorList>
    </citation>
    <scope>NUCLEOTIDE SEQUENCE</scope>
    <source>
        <strain evidence="1">Race5_Kim</strain>
    </source>
</reference>
<name>A0A9Q8P3I3_PASFU</name>
<keyword evidence="2" id="KW-1185">Reference proteome</keyword>
<evidence type="ECO:0000313" key="1">
    <source>
        <dbReference type="EMBL" id="UJO11791.1"/>
    </source>
</evidence>